<name>A0A0B2W3Z3_TOXCA</name>
<dbReference type="AlphaFoldDB" id="A0A0B2W3Z3"/>
<keyword evidence="2" id="KW-1185">Reference proteome</keyword>
<evidence type="ECO:0000313" key="2">
    <source>
        <dbReference type="Proteomes" id="UP000031036"/>
    </source>
</evidence>
<sequence>MARGGNIGTGTVIDYESKGCNTAATSYDCKIGGEGCRRAMYRFKVVGAVAGTLCCCKSHLCNRSQTIKFSRQLLLCSLFSFLIRSIL</sequence>
<reference evidence="1 2" key="1">
    <citation type="submission" date="2014-11" db="EMBL/GenBank/DDBJ databases">
        <title>Genetic blueprint of the zoonotic pathogen Toxocara canis.</title>
        <authorList>
            <person name="Zhu X.-Q."/>
            <person name="Korhonen P.K."/>
            <person name="Cai H."/>
            <person name="Young N.D."/>
            <person name="Nejsum P."/>
            <person name="von Samson-Himmelstjerna G."/>
            <person name="Boag P.R."/>
            <person name="Tan P."/>
            <person name="Li Q."/>
            <person name="Min J."/>
            <person name="Yang Y."/>
            <person name="Wang X."/>
            <person name="Fang X."/>
            <person name="Hall R.S."/>
            <person name="Hofmann A."/>
            <person name="Sternberg P.W."/>
            <person name="Jex A.R."/>
            <person name="Gasser R.B."/>
        </authorList>
    </citation>
    <scope>NUCLEOTIDE SEQUENCE [LARGE SCALE GENOMIC DNA]</scope>
    <source>
        <strain evidence="1">PN_DK_2014</strain>
    </source>
</reference>
<protein>
    <submittedName>
        <fullName evidence="1">Uncharacterized protein</fullName>
    </submittedName>
</protein>
<evidence type="ECO:0000313" key="1">
    <source>
        <dbReference type="EMBL" id="KHN88394.1"/>
    </source>
</evidence>
<dbReference type="EMBL" id="JPKZ01000233">
    <property type="protein sequence ID" value="KHN88394.1"/>
    <property type="molecule type" value="Genomic_DNA"/>
</dbReference>
<gene>
    <name evidence="1" type="ORF">Tcan_07392</name>
</gene>
<proteinExistence type="predicted"/>
<accession>A0A0B2W3Z3</accession>
<organism evidence="1 2">
    <name type="scientific">Toxocara canis</name>
    <name type="common">Canine roundworm</name>
    <dbReference type="NCBI Taxonomy" id="6265"/>
    <lineage>
        <taxon>Eukaryota</taxon>
        <taxon>Metazoa</taxon>
        <taxon>Ecdysozoa</taxon>
        <taxon>Nematoda</taxon>
        <taxon>Chromadorea</taxon>
        <taxon>Rhabditida</taxon>
        <taxon>Spirurina</taxon>
        <taxon>Ascaridomorpha</taxon>
        <taxon>Ascaridoidea</taxon>
        <taxon>Toxocaridae</taxon>
        <taxon>Toxocara</taxon>
    </lineage>
</organism>
<dbReference type="Proteomes" id="UP000031036">
    <property type="component" value="Unassembled WGS sequence"/>
</dbReference>
<comment type="caution">
    <text evidence="1">The sequence shown here is derived from an EMBL/GenBank/DDBJ whole genome shotgun (WGS) entry which is preliminary data.</text>
</comment>